<accession>A0AAC8W0L5</accession>
<dbReference type="InterPro" id="IPR003779">
    <property type="entry name" value="CMD-like"/>
</dbReference>
<protein>
    <submittedName>
        <fullName evidence="2">4-carboxymuconolactone decarboxylase</fullName>
    </submittedName>
</protein>
<dbReference type="AlphaFoldDB" id="A0AAC8W0L5"/>
<dbReference type="Pfam" id="PF02627">
    <property type="entry name" value="CMD"/>
    <property type="match status" value="1"/>
</dbReference>
<evidence type="ECO:0000259" key="1">
    <source>
        <dbReference type="Pfam" id="PF02627"/>
    </source>
</evidence>
<name>A0AAC8W0L5_9PROT</name>
<evidence type="ECO:0000313" key="2">
    <source>
        <dbReference type="EMBL" id="ALG72822.1"/>
    </source>
</evidence>
<dbReference type="EMBL" id="CP012402">
    <property type="protein sequence ID" value="ALG72822.1"/>
    <property type="molecule type" value="Genomic_DNA"/>
</dbReference>
<organism evidence="2 3">
    <name type="scientific">Azospirillum thiophilum</name>
    <dbReference type="NCBI Taxonomy" id="528244"/>
    <lineage>
        <taxon>Bacteria</taxon>
        <taxon>Pseudomonadati</taxon>
        <taxon>Pseudomonadota</taxon>
        <taxon>Alphaproteobacteria</taxon>
        <taxon>Rhodospirillales</taxon>
        <taxon>Azospirillaceae</taxon>
        <taxon>Azospirillum</taxon>
    </lineage>
</organism>
<dbReference type="Gene3D" id="1.20.1290.10">
    <property type="entry name" value="AhpD-like"/>
    <property type="match status" value="1"/>
</dbReference>
<dbReference type="PANTHER" id="PTHR33570:SF2">
    <property type="entry name" value="CARBOXYMUCONOLACTONE DECARBOXYLASE-LIKE DOMAIN-CONTAINING PROTEIN"/>
    <property type="match status" value="1"/>
</dbReference>
<keyword evidence="3" id="KW-1185">Reference proteome</keyword>
<gene>
    <name evidence="2" type="ORF">AL072_17735</name>
</gene>
<dbReference type="KEGG" id="ati:AL072_17735"/>
<dbReference type="Proteomes" id="UP000069935">
    <property type="component" value="Chromosome 2"/>
</dbReference>
<proteinExistence type="predicted"/>
<dbReference type="PANTHER" id="PTHR33570">
    <property type="entry name" value="4-CARBOXYMUCONOLACTONE DECARBOXYLASE FAMILY PROTEIN"/>
    <property type="match status" value="1"/>
</dbReference>
<sequence>MDDALQRAGEQVRRDVLGDAYVDRAMAAADEFSRPFQRMVNEYCWGQCWADDALDRRQRSLLNLGMIAALGRMHEFELHLRGAIRNGLTDAELQAALIQIAVYCGIPAGVECFRIARKVRQEIAEEGRGDTP</sequence>
<reference evidence="2 3" key="2">
    <citation type="journal article" date="2016" name="Genome Announc.">
        <title>Complete Genome Sequence of a Strain of Azospirillum thiophilum Isolated from a Sulfide Spring.</title>
        <authorList>
            <person name="Fomenkov A."/>
            <person name="Vincze T."/>
            <person name="Grabovich M."/>
            <person name="Anton B.P."/>
            <person name="Dubinina G."/>
            <person name="Orlova M."/>
            <person name="Belousova E."/>
            <person name="Roberts R.J."/>
        </authorList>
    </citation>
    <scope>NUCLEOTIDE SEQUENCE [LARGE SCALE GENOMIC DNA]</scope>
    <source>
        <strain evidence="2 3">BV-S</strain>
    </source>
</reference>
<dbReference type="RefSeq" id="WP_045582956.1">
    <property type="nucleotide sequence ID" value="NZ_CP012402.1"/>
</dbReference>
<reference evidence="3" key="1">
    <citation type="submission" date="2015-08" db="EMBL/GenBank/DDBJ databases">
        <title>Complete Genome Sequence of Azospirillum thiophilum BV-S.</title>
        <authorList>
            <person name="Fomenkov A."/>
            <person name="Vincze T."/>
            <person name="Grabovich M."/>
            <person name="Dubinina G."/>
            <person name="Orlova M."/>
            <person name="Belousova E."/>
            <person name="Roberts R.J."/>
        </authorList>
    </citation>
    <scope>NUCLEOTIDE SEQUENCE [LARGE SCALE GENOMIC DNA]</scope>
    <source>
        <strain evidence="3">BV-S</strain>
    </source>
</reference>
<feature type="domain" description="Carboxymuconolactone decarboxylase-like" evidence="1">
    <location>
        <begin position="36"/>
        <end position="117"/>
    </location>
</feature>
<evidence type="ECO:0000313" key="3">
    <source>
        <dbReference type="Proteomes" id="UP000069935"/>
    </source>
</evidence>
<dbReference type="InterPro" id="IPR052512">
    <property type="entry name" value="4CMD/NDH-1_regulator"/>
</dbReference>
<dbReference type="InterPro" id="IPR029032">
    <property type="entry name" value="AhpD-like"/>
</dbReference>
<dbReference type="GO" id="GO:0051920">
    <property type="term" value="F:peroxiredoxin activity"/>
    <property type="evidence" value="ECO:0007669"/>
    <property type="project" value="InterPro"/>
</dbReference>
<dbReference type="SUPFAM" id="SSF69118">
    <property type="entry name" value="AhpD-like"/>
    <property type="match status" value="1"/>
</dbReference>